<dbReference type="Proteomes" id="UP000030762">
    <property type="component" value="Unassembled WGS sequence"/>
</dbReference>
<keyword evidence="2" id="KW-1185">Reference proteome</keyword>
<organism evidence="1 2">
    <name type="scientific">Saprolegnia diclina (strain VS20)</name>
    <dbReference type="NCBI Taxonomy" id="1156394"/>
    <lineage>
        <taxon>Eukaryota</taxon>
        <taxon>Sar</taxon>
        <taxon>Stramenopiles</taxon>
        <taxon>Oomycota</taxon>
        <taxon>Saprolegniomycetes</taxon>
        <taxon>Saprolegniales</taxon>
        <taxon>Saprolegniaceae</taxon>
        <taxon>Saprolegnia</taxon>
    </lineage>
</organism>
<protein>
    <submittedName>
        <fullName evidence="1">Uncharacterized protein</fullName>
    </submittedName>
</protein>
<sequence>MEAKFNLLAGRWCKKAPKLVETPTTSAFLKRNVIVATAKGRYWHLSVTTKSTMIHACGVEWDIFQHVLKSNNDYVSFRGDEVKAVFNTV</sequence>
<dbReference type="GeneID" id="19955861"/>
<dbReference type="RefSeq" id="XP_008619520.1">
    <property type="nucleotide sequence ID" value="XM_008621298.1"/>
</dbReference>
<reference evidence="1 2" key="1">
    <citation type="submission" date="2012-04" db="EMBL/GenBank/DDBJ databases">
        <title>The Genome Sequence of Saprolegnia declina VS20.</title>
        <authorList>
            <consortium name="The Broad Institute Genome Sequencing Platform"/>
            <person name="Russ C."/>
            <person name="Nusbaum C."/>
            <person name="Tyler B."/>
            <person name="van West P."/>
            <person name="Dieguez-Uribeondo J."/>
            <person name="de Bruijn I."/>
            <person name="Tripathy S."/>
            <person name="Jiang R."/>
            <person name="Young S.K."/>
            <person name="Zeng Q."/>
            <person name="Gargeya S."/>
            <person name="Fitzgerald M."/>
            <person name="Haas B."/>
            <person name="Abouelleil A."/>
            <person name="Alvarado L."/>
            <person name="Arachchi H.M."/>
            <person name="Berlin A."/>
            <person name="Chapman S.B."/>
            <person name="Goldberg J."/>
            <person name="Griggs A."/>
            <person name="Gujja S."/>
            <person name="Hansen M."/>
            <person name="Howarth C."/>
            <person name="Imamovic A."/>
            <person name="Larimer J."/>
            <person name="McCowen C."/>
            <person name="Montmayeur A."/>
            <person name="Murphy C."/>
            <person name="Neiman D."/>
            <person name="Pearson M."/>
            <person name="Priest M."/>
            <person name="Roberts A."/>
            <person name="Saif S."/>
            <person name="Shea T."/>
            <person name="Sisk P."/>
            <person name="Sykes S."/>
            <person name="Wortman J."/>
            <person name="Nusbaum C."/>
            <person name="Birren B."/>
        </authorList>
    </citation>
    <scope>NUCLEOTIDE SEQUENCE [LARGE SCALE GENOMIC DNA]</scope>
    <source>
        <strain evidence="1 2">VS20</strain>
    </source>
</reference>
<evidence type="ECO:0000313" key="2">
    <source>
        <dbReference type="Proteomes" id="UP000030762"/>
    </source>
</evidence>
<dbReference type="InParanoid" id="T0Q0Z4"/>
<name>T0Q0Z4_SAPDV</name>
<dbReference type="VEuPathDB" id="FungiDB:SDRG_15134"/>
<dbReference type="AlphaFoldDB" id="T0Q0Z4"/>
<proteinExistence type="predicted"/>
<evidence type="ECO:0000313" key="1">
    <source>
        <dbReference type="EMBL" id="EQC27020.1"/>
    </source>
</evidence>
<dbReference type="EMBL" id="JH767216">
    <property type="protein sequence ID" value="EQC27020.1"/>
    <property type="molecule type" value="Genomic_DNA"/>
</dbReference>
<gene>
    <name evidence="1" type="ORF">SDRG_15134</name>
</gene>
<accession>T0Q0Z4</accession>